<protein>
    <submittedName>
        <fullName evidence="2">Uncharacterized protein</fullName>
    </submittedName>
</protein>
<organism evidence="2">
    <name type="scientific">uncultured Phycisphaerae bacterium</name>
    <dbReference type="NCBI Taxonomy" id="904963"/>
    <lineage>
        <taxon>Bacteria</taxon>
        <taxon>Pseudomonadati</taxon>
        <taxon>Planctomycetota</taxon>
        <taxon>Phycisphaerae</taxon>
        <taxon>environmental samples</taxon>
    </lineage>
</organism>
<proteinExistence type="predicted"/>
<reference evidence="2" key="1">
    <citation type="submission" date="2020-02" db="EMBL/GenBank/DDBJ databases">
        <authorList>
            <person name="Meier V. D."/>
        </authorList>
    </citation>
    <scope>NUCLEOTIDE SEQUENCE</scope>
    <source>
        <strain evidence="2">AVDCRST_MAG64</strain>
    </source>
</reference>
<feature type="region of interest" description="Disordered" evidence="1">
    <location>
        <begin position="1"/>
        <end position="22"/>
    </location>
</feature>
<dbReference type="AlphaFoldDB" id="A0A6J4Q9V2"/>
<name>A0A6J4Q9V2_9BACT</name>
<evidence type="ECO:0000313" key="2">
    <source>
        <dbReference type="EMBL" id="CAA9437151.1"/>
    </source>
</evidence>
<dbReference type="EMBL" id="CADCUQ010000896">
    <property type="protein sequence ID" value="CAA9437151.1"/>
    <property type="molecule type" value="Genomic_DNA"/>
</dbReference>
<gene>
    <name evidence="2" type="ORF">AVDCRST_MAG64-3868</name>
</gene>
<accession>A0A6J4Q9V2</accession>
<evidence type="ECO:0000256" key="1">
    <source>
        <dbReference type="SAM" id="MobiDB-lite"/>
    </source>
</evidence>
<sequence>GSDPAPPRPAPEPAAARRVAPAAVADILPRHARLRAQAGRRQPI</sequence>
<feature type="compositionally biased region" description="Pro residues" evidence="1">
    <location>
        <begin position="1"/>
        <end position="12"/>
    </location>
</feature>
<feature type="non-terminal residue" evidence="2">
    <location>
        <position position="44"/>
    </location>
</feature>
<feature type="non-terminal residue" evidence="2">
    <location>
        <position position="1"/>
    </location>
</feature>
<feature type="compositionally biased region" description="Low complexity" evidence="1">
    <location>
        <begin position="13"/>
        <end position="22"/>
    </location>
</feature>